<organism evidence="1 2">
    <name type="scientific">Datura stramonium</name>
    <name type="common">Jimsonweed</name>
    <name type="synonym">Common thornapple</name>
    <dbReference type="NCBI Taxonomy" id="4076"/>
    <lineage>
        <taxon>Eukaryota</taxon>
        <taxon>Viridiplantae</taxon>
        <taxon>Streptophyta</taxon>
        <taxon>Embryophyta</taxon>
        <taxon>Tracheophyta</taxon>
        <taxon>Spermatophyta</taxon>
        <taxon>Magnoliopsida</taxon>
        <taxon>eudicotyledons</taxon>
        <taxon>Gunneridae</taxon>
        <taxon>Pentapetalae</taxon>
        <taxon>asterids</taxon>
        <taxon>lamiids</taxon>
        <taxon>Solanales</taxon>
        <taxon>Solanaceae</taxon>
        <taxon>Solanoideae</taxon>
        <taxon>Datureae</taxon>
        <taxon>Datura</taxon>
    </lineage>
</organism>
<reference evidence="1 2" key="1">
    <citation type="journal article" date="2021" name="BMC Genomics">
        <title>Datura genome reveals duplications of psychoactive alkaloid biosynthetic genes and high mutation rate following tissue culture.</title>
        <authorList>
            <person name="Rajewski A."/>
            <person name="Carter-House D."/>
            <person name="Stajich J."/>
            <person name="Litt A."/>
        </authorList>
    </citation>
    <scope>NUCLEOTIDE SEQUENCE [LARGE SCALE GENOMIC DNA]</scope>
    <source>
        <strain evidence="1">AR-01</strain>
    </source>
</reference>
<keyword evidence="2" id="KW-1185">Reference proteome</keyword>
<comment type="caution">
    <text evidence="1">The sequence shown here is derived from an EMBL/GenBank/DDBJ whole genome shotgun (WGS) entry which is preliminary data.</text>
</comment>
<evidence type="ECO:0000313" key="2">
    <source>
        <dbReference type="Proteomes" id="UP000823775"/>
    </source>
</evidence>
<feature type="non-terminal residue" evidence="1">
    <location>
        <position position="1"/>
    </location>
</feature>
<feature type="non-terminal residue" evidence="1">
    <location>
        <position position="133"/>
    </location>
</feature>
<dbReference type="Proteomes" id="UP000823775">
    <property type="component" value="Unassembled WGS sequence"/>
</dbReference>
<name>A0ABS8URT0_DATST</name>
<evidence type="ECO:0000313" key="1">
    <source>
        <dbReference type="EMBL" id="MCD9637580.1"/>
    </source>
</evidence>
<accession>A0ABS8URT0</accession>
<gene>
    <name evidence="1" type="ORF">HAX54_020949</name>
</gene>
<proteinExistence type="predicted"/>
<sequence length="133" mass="15529">SEDGHKEVPFVETINLVYKMWHREGKKDAMLLVMMKKMELLTNYMKGFLARNSQDNHDYEYCYYGIQGWNNVQSVDTSSQESNESVPPHMDSTLEVVLEKAIVDNDMFEWEIEEEVVGELIANVFLKGEELEE</sequence>
<dbReference type="EMBL" id="JACEIK010002513">
    <property type="protein sequence ID" value="MCD9637580.1"/>
    <property type="molecule type" value="Genomic_DNA"/>
</dbReference>
<protein>
    <submittedName>
        <fullName evidence="1">Uncharacterized protein</fullName>
    </submittedName>
</protein>